<dbReference type="CDD" id="cd01427">
    <property type="entry name" value="HAD_like"/>
    <property type="match status" value="1"/>
</dbReference>
<dbReference type="PANTHER" id="PTHR43434">
    <property type="entry name" value="PHOSPHOGLYCOLATE PHOSPHATASE"/>
    <property type="match status" value="1"/>
</dbReference>
<dbReference type="InterPro" id="IPR050155">
    <property type="entry name" value="HAD-like_hydrolase_sf"/>
</dbReference>
<comment type="caution">
    <text evidence="1">The sequence shown here is derived from an EMBL/GenBank/DDBJ whole genome shotgun (WGS) entry which is preliminary data.</text>
</comment>
<dbReference type="GO" id="GO:0006281">
    <property type="term" value="P:DNA repair"/>
    <property type="evidence" value="ECO:0007669"/>
    <property type="project" value="TreeGrafter"/>
</dbReference>
<dbReference type="InterPro" id="IPR006439">
    <property type="entry name" value="HAD-SF_hydro_IA"/>
</dbReference>
<dbReference type="NCBIfam" id="TIGR01509">
    <property type="entry name" value="HAD-SF-IA-v3"/>
    <property type="match status" value="1"/>
</dbReference>
<dbReference type="Proteomes" id="UP000054024">
    <property type="component" value="Unassembled WGS sequence"/>
</dbReference>
<keyword evidence="2" id="KW-1185">Reference proteome</keyword>
<accession>A0A117P3A5</accession>
<dbReference type="SUPFAM" id="SSF56784">
    <property type="entry name" value="HAD-like"/>
    <property type="match status" value="1"/>
</dbReference>
<gene>
    <name evidence="1" type="ORF">AQI70_23385</name>
</gene>
<proteinExistence type="predicted"/>
<dbReference type="STRING" id="146536.AQI70_23385"/>
<dbReference type="GO" id="GO:0005829">
    <property type="term" value="C:cytosol"/>
    <property type="evidence" value="ECO:0007669"/>
    <property type="project" value="TreeGrafter"/>
</dbReference>
<dbReference type="NCBIfam" id="TIGR01549">
    <property type="entry name" value="HAD-SF-IA-v1"/>
    <property type="match status" value="1"/>
</dbReference>
<dbReference type="Pfam" id="PF00702">
    <property type="entry name" value="Hydrolase"/>
    <property type="match status" value="1"/>
</dbReference>
<dbReference type="InterPro" id="IPR036412">
    <property type="entry name" value="HAD-like_sf"/>
</dbReference>
<organism evidence="1 2">
    <name type="scientific">Streptomyces curacoi</name>
    <dbReference type="NCBI Taxonomy" id="146536"/>
    <lineage>
        <taxon>Bacteria</taxon>
        <taxon>Bacillati</taxon>
        <taxon>Actinomycetota</taxon>
        <taxon>Actinomycetes</taxon>
        <taxon>Kitasatosporales</taxon>
        <taxon>Streptomycetaceae</taxon>
        <taxon>Streptomyces</taxon>
    </lineage>
</organism>
<dbReference type="InterPro" id="IPR023214">
    <property type="entry name" value="HAD_sf"/>
</dbReference>
<dbReference type="PANTHER" id="PTHR43434:SF1">
    <property type="entry name" value="PHOSPHOGLYCOLATE PHOSPHATASE"/>
    <property type="match status" value="1"/>
</dbReference>
<sequence length="233" mass="25858">MTSYTENLQDLITRTRFVLWDFDGPICRLFAGHKADFVATELVRWLDGSGWRHVLTHEERQLTDPYEVLRAVARRHPGSDLVAELEARLTREELRAASSAWPTAHADRLVRAWAARGARLAVTTNNSPAAARTYLRQRGLESCFGPHIYGRVQDPGLLKPHPHSLRQALAALGADPSDALMVGDGPSDLLAAQRAGVAFIGYARNDRKEKLLREAEAQHIVLSLSEVLRELGG</sequence>
<keyword evidence="1" id="KW-0378">Hydrolase</keyword>
<dbReference type="Gene3D" id="3.40.50.1000">
    <property type="entry name" value="HAD superfamily/HAD-like"/>
    <property type="match status" value="1"/>
</dbReference>
<name>A0A117P3A5_9ACTN</name>
<dbReference type="EMBL" id="LMWJ01000017">
    <property type="protein sequence ID" value="KUM72252.1"/>
    <property type="molecule type" value="Genomic_DNA"/>
</dbReference>
<dbReference type="AlphaFoldDB" id="A0A117P3A5"/>
<evidence type="ECO:0000313" key="1">
    <source>
        <dbReference type="EMBL" id="KUM72252.1"/>
    </source>
</evidence>
<dbReference type="RefSeq" id="WP_062153249.1">
    <property type="nucleotide sequence ID" value="NZ_KQ947990.1"/>
</dbReference>
<dbReference type="OrthoDB" id="4547358at2"/>
<dbReference type="GO" id="GO:0008967">
    <property type="term" value="F:phosphoglycolate phosphatase activity"/>
    <property type="evidence" value="ECO:0007669"/>
    <property type="project" value="TreeGrafter"/>
</dbReference>
<evidence type="ECO:0000313" key="2">
    <source>
        <dbReference type="Proteomes" id="UP000054024"/>
    </source>
</evidence>
<protein>
    <submittedName>
        <fullName evidence="1">HAD family hydrolase</fullName>
    </submittedName>
</protein>
<reference evidence="1 2" key="1">
    <citation type="submission" date="2015-10" db="EMBL/GenBank/DDBJ databases">
        <title>Draft genome sequence of Streptomyces curacoi DSM 40107, type strain for the species Streptomyces curacoi.</title>
        <authorList>
            <person name="Ruckert C."/>
            <person name="Winkler A."/>
            <person name="Kalinowski J."/>
            <person name="Kampfer P."/>
            <person name="Glaeser S."/>
        </authorList>
    </citation>
    <scope>NUCLEOTIDE SEQUENCE [LARGE SCALE GENOMIC DNA]</scope>
    <source>
        <strain evidence="1 2">DSM 40107</strain>
    </source>
</reference>